<reference evidence="2 3" key="1">
    <citation type="submission" date="2017-02" db="EMBL/GenBank/DDBJ databases">
        <title>Complete genome sequences of Mycobacterium kansasii strains isolated from rhesus macaques.</title>
        <authorList>
            <person name="Panda A."/>
            <person name="Nagaraj S."/>
            <person name="Zhao X."/>
            <person name="Tettelin H."/>
            <person name="Detolla L.J."/>
        </authorList>
    </citation>
    <scope>NUCLEOTIDE SEQUENCE [LARGE SCALE GENOMIC DNA]</scope>
    <source>
        <strain evidence="2 3">11-3469</strain>
    </source>
</reference>
<sequence length="59" mass="6353">MLLEIFAQCAVRVREATQALAAVAGPASERLARRSHPNHWATTVDKNHVPVLPSPPASL</sequence>
<dbReference type="AlphaFoldDB" id="A0A1V3X1A9"/>
<organism evidence="2 3">
    <name type="scientific">Mycobacterium kansasii</name>
    <dbReference type="NCBI Taxonomy" id="1768"/>
    <lineage>
        <taxon>Bacteria</taxon>
        <taxon>Bacillati</taxon>
        <taxon>Actinomycetota</taxon>
        <taxon>Actinomycetes</taxon>
        <taxon>Mycobacteriales</taxon>
        <taxon>Mycobacteriaceae</taxon>
        <taxon>Mycobacterium</taxon>
    </lineage>
</organism>
<dbReference type="EMBL" id="MVBN01000005">
    <property type="protein sequence ID" value="OOK72636.1"/>
    <property type="molecule type" value="Genomic_DNA"/>
</dbReference>
<gene>
    <name evidence="2" type="ORF">BZL29_4962</name>
</gene>
<name>A0A1V3X1A9_MYCKA</name>
<evidence type="ECO:0000313" key="2">
    <source>
        <dbReference type="EMBL" id="OOK72636.1"/>
    </source>
</evidence>
<dbReference type="Proteomes" id="UP000188532">
    <property type="component" value="Unassembled WGS sequence"/>
</dbReference>
<proteinExistence type="predicted"/>
<evidence type="ECO:0000313" key="3">
    <source>
        <dbReference type="Proteomes" id="UP000188532"/>
    </source>
</evidence>
<evidence type="ECO:0000256" key="1">
    <source>
        <dbReference type="SAM" id="MobiDB-lite"/>
    </source>
</evidence>
<accession>A0A1V3X1A9</accession>
<comment type="caution">
    <text evidence="2">The sequence shown here is derived from an EMBL/GenBank/DDBJ whole genome shotgun (WGS) entry which is preliminary data.</text>
</comment>
<protein>
    <submittedName>
        <fullName evidence="2">Uncharacterized protein</fullName>
    </submittedName>
</protein>
<feature type="region of interest" description="Disordered" evidence="1">
    <location>
        <begin position="38"/>
        <end position="59"/>
    </location>
</feature>